<dbReference type="Pfam" id="PF03398">
    <property type="entry name" value="Ist1"/>
    <property type="match status" value="1"/>
</dbReference>
<dbReference type="Gramene" id="KCW86342">
    <property type="protein sequence ID" value="KCW86342"/>
    <property type="gene ID" value="EUGRSUZ_B03030"/>
</dbReference>
<organism evidence="3">
    <name type="scientific">Eucalyptus grandis</name>
    <name type="common">Flooded gum</name>
    <dbReference type="NCBI Taxonomy" id="71139"/>
    <lineage>
        <taxon>Eukaryota</taxon>
        <taxon>Viridiplantae</taxon>
        <taxon>Streptophyta</taxon>
        <taxon>Embryophyta</taxon>
        <taxon>Tracheophyta</taxon>
        <taxon>Spermatophyta</taxon>
        <taxon>Magnoliopsida</taxon>
        <taxon>eudicotyledons</taxon>
        <taxon>Gunneridae</taxon>
        <taxon>Pentapetalae</taxon>
        <taxon>rosids</taxon>
        <taxon>malvids</taxon>
        <taxon>Myrtales</taxon>
        <taxon>Myrtaceae</taxon>
        <taxon>Myrtoideae</taxon>
        <taxon>Eucalypteae</taxon>
        <taxon>Eucalyptus</taxon>
    </lineage>
</organism>
<dbReference type="FunFam" id="1.20.1260.60:FF:000002">
    <property type="entry name" value="Vacuolar protein sorting-associated protein IST1"/>
    <property type="match status" value="1"/>
</dbReference>
<feature type="region of interest" description="Disordered" evidence="2">
    <location>
        <begin position="295"/>
        <end position="404"/>
    </location>
</feature>
<dbReference type="AlphaFoldDB" id="A0A059D6W9"/>
<dbReference type="GO" id="GO:0015031">
    <property type="term" value="P:protein transport"/>
    <property type="evidence" value="ECO:0007669"/>
    <property type="project" value="InterPro"/>
</dbReference>
<feature type="compositionally biased region" description="Basic and acidic residues" evidence="2">
    <location>
        <begin position="316"/>
        <end position="328"/>
    </location>
</feature>
<name>A0A059D6W9_EUCGR</name>
<dbReference type="OMA" id="PCGPDNT"/>
<evidence type="ECO:0000256" key="2">
    <source>
        <dbReference type="SAM" id="MobiDB-lite"/>
    </source>
</evidence>
<dbReference type="EMBL" id="KK198754">
    <property type="protein sequence ID" value="KCW86342.1"/>
    <property type="molecule type" value="Genomic_DNA"/>
</dbReference>
<evidence type="ECO:0000313" key="3">
    <source>
        <dbReference type="EMBL" id="KCW86342.1"/>
    </source>
</evidence>
<dbReference type="FunCoup" id="A0A059D6W9">
    <property type="interactions" value="653"/>
</dbReference>
<dbReference type="PANTHER" id="PTHR12161">
    <property type="entry name" value="IST1 FAMILY MEMBER"/>
    <property type="match status" value="1"/>
</dbReference>
<feature type="compositionally biased region" description="Basic and acidic residues" evidence="2">
    <location>
        <begin position="377"/>
        <end position="392"/>
    </location>
</feature>
<dbReference type="eggNOG" id="KOG2027">
    <property type="taxonomic scope" value="Eukaryota"/>
</dbReference>
<feature type="compositionally biased region" description="Polar residues" evidence="2">
    <location>
        <begin position="393"/>
        <end position="404"/>
    </location>
</feature>
<accession>A0A059D6W9</accession>
<dbReference type="GO" id="GO:0008104">
    <property type="term" value="P:intracellular protein localization"/>
    <property type="evidence" value="ECO:0000318"/>
    <property type="project" value="GO_Central"/>
</dbReference>
<dbReference type="InParanoid" id="A0A059D6W9"/>
<reference evidence="3" key="1">
    <citation type="submission" date="2013-07" db="EMBL/GenBank/DDBJ databases">
        <title>The genome of Eucalyptus grandis.</title>
        <authorList>
            <person name="Schmutz J."/>
            <person name="Hayes R."/>
            <person name="Myburg A."/>
            <person name="Tuskan G."/>
            <person name="Grattapaglia D."/>
            <person name="Rokhsar D.S."/>
        </authorList>
    </citation>
    <scope>NUCLEOTIDE SEQUENCE</scope>
    <source>
        <tissue evidence="3">Leaf extractions</tissue>
    </source>
</reference>
<dbReference type="InterPro" id="IPR005061">
    <property type="entry name" value="Ist1"/>
</dbReference>
<gene>
    <name evidence="3" type="ORF">EUGRSUZ_B03030</name>
</gene>
<dbReference type="InterPro" id="IPR042277">
    <property type="entry name" value="IST1-like"/>
</dbReference>
<dbReference type="STRING" id="71139.A0A059D6W9"/>
<dbReference type="PANTHER" id="PTHR12161:SF16">
    <property type="entry name" value="REGULATOR OF VPS4 ACTIVITY IN THE MVB PATHWAY PROTEIN"/>
    <property type="match status" value="1"/>
</dbReference>
<evidence type="ECO:0000256" key="1">
    <source>
        <dbReference type="ARBA" id="ARBA00005536"/>
    </source>
</evidence>
<comment type="similarity">
    <text evidence="1">Belongs to the IST1 family.</text>
</comment>
<proteinExistence type="inferred from homology"/>
<sequence>MGTISRARPLMLPKQAVKGSWRRRPAMGRKLDRLLGRSFKPSKFKPLVSLAVSRLQVLRNRSRARLSQARSDVVQLLELAHHDRALLRVEQVVREQNMLDVYAMIENYCHLLIERVNLIEQHKTCPDELKEAASSLLFASSRCGEFPELYEMRSLLISRYGKEFAASAIELRNNCAVNPTMIEKLSIGQPSLESRTKVLEEIAATNRIGLHVDEPLDPLEGNAGVKNMPDQPISSVYSIPGADNNMESTSKTRVLDDFSDSFEAQSEYKDVAEAAQAAFESAAYAAAAARAAVELSRSESRDPDDQNSPSPSPSARRLEAKQKFDPPEKQLQNEYGARGSVRGRNAAETRLSTSSSTSDSGELTMTPRVGAGCSNHSQEETYFKESDNEERVQSGSPFNFSSPMQIPSNFQAGVRAESGAGGHVAHPAEATGMSVEKTLHLERRLMSVRSRHVRGY</sequence>
<protein>
    <submittedName>
        <fullName evidence="3">Uncharacterized protein</fullName>
    </submittedName>
</protein>
<dbReference type="Gene3D" id="1.20.1260.60">
    <property type="entry name" value="Vacuolar protein sorting-associated protein Ist1"/>
    <property type="match status" value="1"/>
</dbReference>